<gene>
    <name evidence="5" type="ORF">KCTCHS21_51150</name>
</gene>
<reference evidence="5 6" key="1">
    <citation type="submission" date="2019-01" db="EMBL/GenBank/DDBJ databases">
        <title>Complete genome sequence of Cohnella hallensis HS21 isolated from Korean fir (Abies koreana) rhizospheric soil.</title>
        <authorList>
            <person name="Jiang L."/>
            <person name="Kang S.W."/>
            <person name="Kim S."/>
            <person name="Jung J."/>
            <person name="Kim C.Y."/>
            <person name="Kim D.H."/>
            <person name="Kim S.W."/>
            <person name="Lee J."/>
        </authorList>
    </citation>
    <scope>NUCLEOTIDE SEQUENCE [LARGE SCALE GENOMIC DNA]</scope>
    <source>
        <strain evidence="5 6">HS21</strain>
    </source>
</reference>
<keyword evidence="6" id="KW-1185">Reference proteome</keyword>
<dbReference type="RefSeq" id="WP_130614614.1">
    <property type="nucleotide sequence ID" value="NZ_AP019400.1"/>
</dbReference>
<dbReference type="AlphaFoldDB" id="A0A3T1DC44"/>
<dbReference type="Gene3D" id="1.10.10.10">
    <property type="entry name" value="Winged helix-like DNA-binding domain superfamily/Winged helix DNA-binding domain"/>
    <property type="match status" value="1"/>
</dbReference>
<evidence type="ECO:0000256" key="3">
    <source>
        <dbReference type="ARBA" id="ARBA00023163"/>
    </source>
</evidence>
<evidence type="ECO:0000256" key="2">
    <source>
        <dbReference type="ARBA" id="ARBA00023125"/>
    </source>
</evidence>
<dbReference type="Pfam" id="PF07729">
    <property type="entry name" value="FCD"/>
    <property type="match status" value="1"/>
</dbReference>
<dbReference type="SMART" id="SM00345">
    <property type="entry name" value="HTH_GNTR"/>
    <property type="match status" value="1"/>
</dbReference>
<dbReference type="InterPro" id="IPR036390">
    <property type="entry name" value="WH_DNA-bd_sf"/>
</dbReference>
<dbReference type="CDD" id="cd07377">
    <property type="entry name" value="WHTH_GntR"/>
    <property type="match status" value="1"/>
</dbReference>
<dbReference type="SUPFAM" id="SSF46785">
    <property type="entry name" value="Winged helix' DNA-binding domain"/>
    <property type="match status" value="1"/>
</dbReference>
<dbReference type="OrthoDB" id="9782299at2"/>
<dbReference type="InterPro" id="IPR000524">
    <property type="entry name" value="Tscrpt_reg_HTH_GntR"/>
</dbReference>
<dbReference type="PROSITE" id="PS50949">
    <property type="entry name" value="HTH_GNTR"/>
    <property type="match status" value="1"/>
</dbReference>
<dbReference type="PANTHER" id="PTHR43537:SF47">
    <property type="entry name" value="REGULATORY PROTEIN GNTR HTH"/>
    <property type="match status" value="1"/>
</dbReference>
<dbReference type="InterPro" id="IPR011711">
    <property type="entry name" value="GntR_C"/>
</dbReference>
<accession>A0A3T1DC44</accession>
<sequence>MNLNNHSNSKVTFQALNRTKLVDDVVVQLQKTISSGELQNGDKIPTEPELMQQFGVGRSTIREAVRVLVHAGLLEKKQGFGTFLSANSVIQEPLENRLRRAEIVEVYEVRKMLELEISRLAAQRRDDQDLEQMRQHLDQRNEALSKGDTSGYLNADIEFHLSIAVASKNNVVVDLYRTFSAVLRESLLKLAMVKATHDPNTHIHELMYEAIKAKDVAAAENWTLLNLDETVKELNEMNTDKE</sequence>
<dbReference type="SUPFAM" id="SSF48008">
    <property type="entry name" value="GntR ligand-binding domain-like"/>
    <property type="match status" value="1"/>
</dbReference>
<keyword evidence="1" id="KW-0805">Transcription regulation</keyword>
<dbReference type="SMART" id="SM00895">
    <property type="entry name" value="FCD"/>
    <property type="match status" value="1"/>
</dbReference>
<dbReference type="InterPro" id="IPR036388">
    <property type="entry name" value="WH-like_DNA-bd_sf"/>
</dbReference>
<dbReference type="Pfam" id="PF00392">
    <property type="entry name" value="GntR"/>
    <property type="match status" value="1"/>
</dbReference>
<dbReference type="PRINTS" id="PR00035">
    <property type="entry name" value="HTHGNTR"/>
</dbReference>
<dbReference type="Gene3D" id="1.20.120.530">
    <property type="entry name" value="GntR ligand-binding domain-like"/>
    <property type="match status" value="1"/>
</dbReference>
<evidence type="ECO:0000256" key="1">
    <source>
        <dbReference type="ARBA" id="ARBA00023015"/>
    </source>
</evidence>
<dbReference type="GO" id="GO:0003700">
    <property type="term" value="F:DNA-binding transcription factor activity"/>
    <property type="evidence" value="ECO:0007669"/>
    <property type="project" value="InterPro"/>
</dbReference>
<keyword evidence="2" id="KW-0238">DNA-binding</keyword>
<dbReference type="KEGG" id="cohn:KCTCHS21_51150"/>
<dbReference type="Proteomes" id="UP000289856">
    <property type="component" value="Chromosome"/>
</dbReference>
<dbReference type="PANTHER" id="PTHR43537">
    <property type="entry name" value="TRANSCRIPTIONAL REGULATOR, GNTR FAMILY"/>
    <property type="match status" value="1"/>
</dbReference>
<evidence type="ECO:0000313" key="5">
    <source>
        <dbReference type="EMBL" id="BBI35716.1"/>
    </source>
</evidence>
<dbReference type="GO" id="GO:0003677">
    <property type="term" value="F:DNA binding"/>
    <property type="evidence" value="ECO:0007669"/>
    <property type="project" value="UniProtKB-KW"/>
</dbReference>
<dbReference type="InterPro" id="IPR008920">
    <property type="entry name" value="TF_FadR/GntR_C"/>
</dbReference>
<organism evidence="5 6">
    <name type="scientific">Cohnella abietis</name>
    <dbReference type="NCBI Taxonomy" id="2507935"/>
    <lineage>
        <taxon>Bacteria</taxon>
        <taxon>Bacillati</taxon>
        <taxon>Bacillota</taxon>
        <taxon>Bacilli</taxon>
        <taxon>Bacillales</taxon>
        <taxon>Paenibacillaceae</taxon>
        <taxon>Cohnella</taxon>
    </lineage>
</organism>
<dbReference type="EMBL" id="AP019400">
    <property type="protein sequence ID" value="BBI35716.1"/>
    <property type="molecule type" value="Genomic_DNA"/>
</dbReference>
<protein>
    <submittedName>
        <fullName evidence="5">GntR family transcriptional regulator</fullName>
    </submittedName>
</protein>
<keyword evidence="3" id="KW-0804">Transcription</keyword>
<name>A0A3T1DC44_9BACL</name>
<evidence type="ECO:0000259" key="4">
    <source>
        <dbReference type="PROSITE" id="PS50949"/>
    </source>
</evidence>
<proteinExistence type="predicted"/>
<evidence type="ECO:0000313" key="6">
    <source>
        <dbReference type="Proteomes" id="UP000289856"/>
    </source>
</evidence>
<feature type="domain" description="HTH gntR-type" evidence="4">
    <location>
        <begin position="19"/>
        <end position="87"/>
    </location>
</feature>